<keyword evidence="5 8" id="KW-0998">Cell outer membrane</keyword>
<dbReference type="Proteomes" id="UP000588111">
    <property type="component" value="Unassembled WGS sequence"/>
</dbReference>
<feature type="signal peptide" evidence="9">
    <location>
        <begin position="1"/>
        <end position="21"/>
    </location>
</feature>
<keyword evidence="12" id="KW-1185">Reference proteome</keyword>
<evidence type="ECO:0000256" key="7">
    <source>
        <dbReference type="ARBA" id="ARBA00023306"/>
    </source>
</evidence>
<dbReference type="GO" id="GO:0009279">
    <property type="term" value="C:cell outer membrane"/>
    <property type="evidence" value="ECO:0007669"/>
    <property type="project" value="UniProtKB-SubCell"/>
</dbReference>
<dbReference type="InterPro" id="IPR039001">
    <property type="entry name" value="Pal"/>
</dbReference>
<dbReference type="InterPro" id="IPR036737">
    <property type="entry name" value="OmpA-like_sf"/>
</dbReference>
<evidence type="ECO:0000256" key="6">
    <source>
        <dbReference type="ARBA" id="ARBA00023288"/>
    </source>
</evidence>
<protein>
    <recommendedName>
        <fullName evidence="8">Peptidoglycan-associated lipoprotein</fullName>
        <shortName evidence="8">PAL</shortName>
    </recommendedName>
</protein>
<dbReference type="PROSITE" id="PS51123">
    <property type="entry name" value="OMPA_2"/>
    <property type="match status" value="1"/>
</dbReference>
<dbReference type="PRINTS" id="PR01021">
    <property type="entry name" value="OMPADOMAIN"/>
</dbReference>
<evidence type="ECO:0000313" key="11">
    <source>
        <dbReference type="EMBL" id="MBB3106030.1"/>
    </source>
</evidence>
<evidence type="ECO:0000256" key="8">
    <source>
        <dbReference type="HAMAP-Rule" id="MF_02204"/>
    </source>
</evidence>
<comment type="function">
    <text evidence="8">Part of the Tol-Pal system, which plays a role in outer membrane invagination during cell division and is important for maintaining outer membrane integrity.</text>
</comment>
<dbReference type="PANTHER" id="PTHR30329:SF21">
    <property type="entry name" value="LIPOPROTEIN YIAD-RELATED"/>
    <property type="match status" value="1"/>
</dbReference>
<dbReference type="EMBL" id="JACHXL010000001">
    <property type="protein sequence ID" value="MBB3106030.1"/>
    <property type="molecule type" value="Genomic_DNA"/>
</dbReference>
<keyword evidence="6 8" id="KW-0449">Lipoprotein</keyword>
<dbReference type="Gene3D" id="3.30.1330.60">
    <property type="entry name" value="OmpA-like domain"/>
    <property type="match status" value="1"/>
</dbReference>
<dbReference type="NCBIfam" id="TIGR02802">
    <property type="entry name" value="Pal_lipo"/>
    <property type="match status" value="1"/>
</dbReference>
<evidence type="ECO:0000256" key="3">
    <source>
        <dbReference type="ARBA" id="ARBA00023136"/>
    </source>
</evidence>
<comment type="subunit">
    <text evidence="8">The Tol-Pal system is composed of five core proteins: the inner membrane proteins TolA, TolQ and TolR, the periplasmic protein TolB and the outer membrane protein Pal. They form a network linking the inner and outer membranes and the peptidoglycan layer.</text>
</comment>
<dbReference type="HAMAP" id="MF_02204">
    <property type="entry name" value="Pal"/>
    <property type="match status" value="1"/>
</dbReference>
<keyword evidence="4 8" id="KW-0564">Palmitate</keyword>
<dbReference type="InterPro" id="IPR014169">
    <property type="entry name" value="Pal_lipo_C"/>
</dbReference>
<dbReference type="RefSeq" id="WP_183618461.1">
    <property type="nucleotide sequence ID" value="NZ_CAJHAH010000002.1"/>
</dbReference>
<dbReference type="PROSITE" id="PS01068">
    <property type="entry name" value="OMPA_1"/>
    <property type="match status" value="1"/>
</dbReference>
<sequence length="172" mass="17629">MSTSFSKIAALAVLSSAVVLASGCANKRATSEVVVAPLGIPGGQAGYNGAVIVGNSNAVITGAENLQAVVYFAFDSSEITSQAAGVLNQHAGLLSSNPNAGVVIAGHTDERGSREYNIALGERRAQAARDYLAAQGVAVNNIRVISYGEERPAAAGTTEDAYAQNRRAELSY</sequence>
<dbReference type="PANTHER" id="PTHR30329">
    <property type="entry name" value="STATOR ELEMENT OF FLAGELLAR MOTOR COMPLEX"/>
    <property type="match status" value="1"/>
</dbReference>
<evidence type="ECO:0000259" key="10">
    <source>
        <dbReference type="PROSITE" id="PS51123"/>
    </source>
</evidence>
<keyword evidence="7 8" id="KW-0131">Cell cycle</keyword>
<organism evidence="11 12">
    <name type="scientific">Psychrobacter luti</name>
    <dbReference type="NCBI Taxonomy" id="198481"/>
    <lineage>
        <taxon>Bacteria</taxon>
        <taxon>Pseudomonadati</taxon>
        <taxon>Pseudomonadota</taxon>
        <taxon>Gammaproteobacteria</taxon>
        <taxon>Moraxellales</taxon>
        <taxon>Moraxellaceae</taxon>
        <taxon>Psychrobacter</taxon>
    </lineage>
</organism>
<gene>
    <name evidence="8" type="primary">pal</name>
    <name evidence="11" type="ORF">FHS24_000521</name>
</gene>
<dbReference type="AlphaFoldDB" id="A0A839TAT7"/>
<accession>A0A839TAT7</accession>
<dbReference type="GO" id="GO:0051301">
    <property type="term" value="P:cell division"/>
    <property type="evidence" value="ECO:0007669"/>
    <property type="project" value="UniProtKB-UniRule"/>
</dbReference>
<evidence type="ECO:0000256" key="2">
    <source>
        <dbReference type="ARBA" id="ARBA00022729"/>
    </source>
</evidence>
<feature type="chain" id="PRO_5032658944" description="Peptidoglycan-associated lipoprotein" evidence="9">
    <location>
        <begin position="22"/>
        <end position="172"/>
    </location>
</feature>
<evidence type="ECO:0000256" key="5">
    <source>
        <dbReference type="ARBA" id="ARBA00023237"/>
    </source>
</evidence>
<proteinExistence type="inferred from homology"/>
<feature type="domain" description="OmpA-like" evidence="10">
    <location>
        <begin position="59"/>
        <end position="172"/>
    </location>
</feature>
<keyword evidence="2 8" id="KW-0732">Signal</keyword>
<evidence type="ECO:0000313" key="12">
    <source>
        <dbReference type="Proteomes" id="UP000588111"/>
    </source>
</evidence>
<dbReference type="CDD" id="cd07185">
    <property type="entry name" value="OmpA_C-like"/>
    <property type="match status" value="1"/>
</dbReference>
<reference evidence="11 12" key="1">
    <citation type="submission" date="2020-08" db="EMBL/GenBank/DDBJ databases">
        <title>Genomic Encyclopedia of Type Strains, Phase III (KMG-III): the genomes of soil and plant-associated and newly described type strains.</title>
        <authorList>
            <person name="Whitman W."/>
        </authorList>
    </citation>
    <scope>NUCLEOTIDE SEQUENCE [LARGE SCALE GENOMIC DNA]</scope>
    <source>
        <strain evidence="11 12">CECT 5885</strain>
    </source>
</reference>
<evidence type="ECO:0000256" key="9">
    <source>
        <dbReference type="SAM" id="SignalP"/>
    </source>
</evidence>
<keyword evidence="1 8" id="KW-0132">Cell division</keyword>
<dbReference type="Pfam" id="PF00691">
    <property type="entry name" value="OmpA"/>
    <property type="match status" value="1"/>
</dbReference>
<comment type="similarity">
    <text evidence="8">Belongs to the Pal lipoprotein family.</text>
</comment>
<dbReference type="SUPFAM" id="SSF103088">
    <property type="entry name" value="OmpA-like"/>
    <property type="match status" value="1"/>
</dbReference>
<evidence type="ECO:0000256" key="1">
    <source>
        <dbReference type="ARBA" id="ARBA00022618"/>
    </source>
</evidence>
<dbReference type="InterPro" id="IPR006690">
    <property type="entry name" value="OMPA-like_CS"/>
</dbReference>
<dbReference type="PROSITE" id="PS51257">
    <property type="entry name" value="PROKAR_LIPOPROTEIN"/>
    <property type="match status" value="1"/>
</dbReference>
<name>A0A839TAT7_9GAMM</name>
<dbReference type="InterPro" id="IPR006665">
    <property type="entry name" value="OmpA-like"/>
</dbReference>
<comment type="caution">
    <text evidence="11">The sequence shown here is derived from an EMBL/GenBank/DDBJ whole genome shotgun (WGS) entry which is preliminary data.</text>
</comment>
<dbReference type="InterPro" id="IPR050330">
    <property type="entry name" value="Bact_OuterMem_StrucFunc"/>
</dbReference>
<evidence type="ECO:0000256" key="4">
    <source>
        <dbReference type="ARBA" id="ARBA00023139"/>
    </source>
</evidence>
<dbReference type="InterPro" id="IPR006664">
    <property type="entry name" value="OMP_bac"/>
</dbReference>
<comment type="subcellular location">
    <subcellularLocation>
        <location evidence="8">Cell outer membrane</location>
        <topology evidence="8">Lipid-anchor</topology>
    </subcellularLocation>
</comment>
<keyword evidence="3 8" id="KW-0472">Membrane</keyword>